<dbReference type="GO" id="GO:1900079">
    <property type="term" value="P:regulation of arginine biosynthetic process"/>
    <property type="evidence" value="ECO:0007669"/>
    <property type="project" value="UniProtKB-UniRule"/>
</dbReference>
<evidence type="ECO:0000256" key="6">
    <source>
        <dbReference type="ARBA" id="ARBA00023015"/>
    </source>
</evidence>
<reference evidence="12" key="1">
    <citation type="journal article" date="2021" name="PeerJ">
        <title>Extensive microbial diversity within the chicken gut microbiome revealed by metagenomics and culture.</title>
        <authorList>
            <person name="Gilroy R."/>
            <person name="Ravi A."/>
            <person name="Getino M."/>
            <person name="Pursley I."/>
            <person name="Horton D.L."/>
            <person name="Alikhan N.F."/>
            <person name="Baker D."/>
            <person name="Gharbi K."/>
            <person name="Hall N."/>
            <person name="Watson M."/>
            <person name="Adriaenssens E.M."/>
            <person name="Foster-Nyarko E."/>
            <person name="Jarju S."/>
            <person name="Secka A."/>
            <person name="Antonio M."/>
            <person name="Oren A."/>
            <person name="Chaudhuri R.R."/>
            <person name="La Ragione R."/>
            <person name="Hildebrand F."/>
            <person name="Pallen M.J."/>
        </authorList>
    </citation>
    <scope>NUCLEOTIDE SEQUENCE</scope>
    <source>
        <strain evidence="12">G3-2149</strain>
    </source>
</reference>
<dbReference type="Gene3D" id="1.10.10.10">
    <property type="entry name" value="Winged helix-like DNA-binding domain superfamily/Winged helix DNA-binding domain"/>
    <property type="match status" value="1"/>
</dbReference>
<dbReference type="AlphaFoldDB" id="A0A9E2L4A6"/>
<dbReference type="GO" id="GO:0003700">
    <property type="term" value="F:DNA-binding transcription factor activity"/>
    <property type="evidence" value="ECO:0007669"/>
    <property type="project" value="UniProtKB-UniRule"/>
</dbReference>
<evidence type="ECO:0000256" key="1">
    <source>
        <dbReference type="ARBA" id="ARBA00004496"/>
    </source>
</evidence>
<dbReference type="InterPro" id="IPR036390">
    <property type="entry name" value="WH_DNA-bd_sf"/>
</dbReference>
<keyword evidence="8 9" id="KW-0804">Transcription</keyword>
<comment type="subcellular location">
    <subcellularLocation>
        <location evidence="1 9">Cytoplasm</location>
    </subcellularLocation>
</comment>
<comment type="pathway">
    <text evidence="2 9">Amino-acid biosynthesis; L-arginine biosynthesis [regulation].</text>
</comment>
<name>A0A9E2L4A6_9BACT</name>
<keyword evidence="6 9" id="KW-0805">Transcription regulation</keyword>
<keyword evidence="9" id="KW-0028">Amino-acid biosynthesis</keyword>
<evidence type="ECO:0000259" key="10">
    <source>
        <dbReference type="Pfam" id="PF01316"/>
    </source>
</evidence>
<dbReference type="GO" id="GO:0006526">
    <property type="term" value="P:L-arginine biosynthetic process"/>
    <property type="evidence" value="ECO:0007669"/>
    <property type="project" value="UniProtKB-KW"/>
</dbReference>
<dbReference type="PANTHER" id="PTHR34471">
    <property type="entry name" value="ARGININE REPRESSOR"/>
    <property type="match status" value="1"/>
</dbReference>
<proteinExistence type="inferred from homology"/>
<dbReference type="InterPro" id="IPR020900">
    <property type="entry name" value="Arg_repress_DNA-bd"/>
</dbReference>
<dbReference type="InterPro" id="IPR036388">
    <property type="entry name" value="WH-like_DNA-bd_sf"/>
</dbReference>
<dbReference type="SUPFAM" id="SSF55252">
    <property type="entry name" value="C-terminal domain of arginine repressor"/>
    <property type="match status" value="1"/>
</dbReference>
<evidence type="ECO:0000313" key="13">
    <source>
        <dbReference type="Proteomes" id="UP000823865"/>
    </source>
</evidence>
<dbReference type="GO" id="GO:0051259">
    <property type="term" value="P:protein complex oligomerization"/>
    <property type="evidence" value="ECO:0007669"/>
    <property type="project" value="InterPro"/>
</dbReference>
<dbReference type="GO" id="GO:0005737">
    <property type="term" value="C:cytoplasm"/>
    <property type="evidence" value="ECO:0007669"/>
    <property type="project" value="UniProtKB-SubCell"/>
</dbReference>
<keyword evidence="9" id="KW-0055">Arginine biosynthesis</keyword>
<keyword evidence="7 9" id="KW-0238">DNA-binding</keyword>
<dbReference type="EMBL" id="JAHLFU010000040">
    <property type="protein sequence ID" value="MBU3852671.1"/>
    <property type="molecule type" value="Genomic_DNA"/>
</dbReference>
<dbReference type="Pfam" id="PF02863">
    <property type="entry name" value="Arg_repressor_C"/>
    <property type="match status" value="1"/>
</dbReference>
<evidence type="ECO:0000256" key="9">
    <source>
        <dbReference type="HAMAP-Rule" id="MF_00173"/>
    </source>
</evidence>
<evidence type="ECO:0000313" key="12">
    <source>
        <dbReference type="EMBL" id="MBU3852671.1"/>
    </source>
</evidence>
<dbReference type="HAMAP" id="MF_00173">
    <property type="entry name" value="Arg_repressor"/>
    <property type="match status" value="1"/>
</dbReference>
<keyword evidence="5 9" id="KW-0963">Cytoplasm</keyword>
<dbReference type="Proteomes" id="UP000823865">
    <property type="component" value="Unassembled WGS sequence"/>
</dbReference>
<sequence>MKNKNSRLEVIKMILSSQEISSQEALLMELDKAGFRLTQATLSRDLKQLKVVKATTASGDYAYMLPGGQTYRRVSDSHLTMTESNRAGLLSVKFSGNILVMHTLPGHASHIAYDIDNAKIDEFIGTIAGDDTIFLVMAENVERKAALKRLAEVVPNIK</sequence>
<gene>
    <name evidence="9" type="primary">argR</name>
    <name evidence="12" type="ORF">H9789_02350</name>
</gene>
<comment type="function">
    <text evidence="9">Regulates arginine biosynthesis genes.</text>
</comment>
<dbReference type="Gene3D" id="3.30.1360.40">
    <property type="match status" value="1"/>
</dbReference>
<evidence type="ECO:0000256" key="4">
    <source>
        <dbReference type="ARBA" id="ARBA00021148"/>
    </source>
</evidence>
<evidence type="ECO:0000256" key="8">
    <source>
        <dbReference type="ARBA" id="ARBA00023163"/>
    </source>
</evidence>
<dbReference type="InterPro" id="IPR001669">
    <property type="entry name" value="Arg_repress"/>
</dbReference>
<evidence type="ECO:0000256" key="7">
    <source>
        <dbReference type="ARBA" id="ARBA00023125"/>
    </source>
</evidence>
<evidence type="ECO:0000256" key="3">
    <source>
        <dbReference type="ARBA" id="ARBA00008316"/>
    </source>
</evidence>
<dbReference type="InterPro" id="IPR036251">
    <property type="entry name" value="Arg_repress_C_sf"/>
</dbReference>
<feature type="domain" description="Arginine repressor DNA-binding" evidence="10">
    <location>
        <begin position="3"/>
        <end position="67"/>
    </location>
</feature>
<dbReference type="Pfam" id="PF01316">
    <property type="entry name" value="Arg_repressor"/>
    <property type="match status" value="1"/>
</dbReference>
<dbReference type="GO" id="GO:0034618">
    <property type="term" value="F:arginine binding"/>
    <property type="evidence" value="ECO:0007669"/>
    <property type="project" value="InterPro"/>
</dbReference>
<protein>
    <recommendedName>
        <fullName evidence="4 9">Arginine repressor</fullName>
    </recommendedName>
</protein>
<evidence type="ECO:0000259" key="11">
    <source>
        <dbReference type="Pfam" id="PF02863"/>
    </source>
</evidence>
<evidence type="ECO:0000256" key="2">
    <source>
        <dbReference type="ARBA" id="ARBA00005040"/>
    </source>
</evidence>
<feature type="domain" description="Arginine repressor C-terminal" evidence="11">
    <location>
        <begin position="89"/>
        <end position="151"/>
    </location>
</feature>
<dbReference type="PANTHER" id="PTHR34471:SF1">
    <property type="entry name" value="ARGININE REPRESSOR"/>
    <property type="match status" value="1"/>
</dbReference>
<evidence type="ECO:0000256" key="5">
    <source>
        <dbReference type="ARBA" id="ARBA00022490"/>
    </source>
</evidence>
<comment type="similarity">
    <text evidence="3 9">Belongs to the ArgR family.</text>
</comment>
<dbReference type="SUPFAM" id="SSF46785">
    <property type="entry name" value="Winged helix' DNA-binding domain"/>
    <property type="match status" value="1"/>
</dbReference>
<dbReference type="InterPro" id="IPR020899">
    <property type="entry name" value="Arg_repress_C"/>
</dbReference>
<accession>A0A9E2L4A6</accession>
<dbReference type="PRINTS" id="PR01467">
    <property type="entry name" value="ARGREPRESSOR"/>
</dbReference>
<keyword evidence="9" id="KW-0678">Repressor</keyword>
<comment type="caution">
    <text evidence="12">The sequence shown here is derived from an EMBL/GenBank/DDBJ whole genome shotgun (WGS) entry which is preliminary data.</text>
</comment>
<reference evidence="12" key="2">
    <citation type="submission" date="2021-04" db="EMBL/GenBank/DDBJ databases">
        <authorList>
            <person name="Gilroy R."/>
        </authorList>
    </citation>
    <scope>NUCLEOTIDE SEQUENCE</scope>
    <source>
        <strain evidence="12">G3-2149</strain>
    </source>
</reference>
<dbReference type="GO" id="GO:0003677">
    <property type="term" value="F:DNA binding"/>
    <property type="evidence" value="ECO:0007669"/>
    <property type="project" value="UniProtKB-KW"/>
</dbReference>
<organism evidence="12 13">
    <name type="scientific">Candidatus Paraprevotella stercoravium</name>
    <dbReference type="NCBI Taxonomy" id="2838725"/>
    <lineage>
        <taxon>Bacteria</taxon>
        <taxon>Pseudomonadati</taxon>
        <taxon>Bacteroidota</taxon>
        <taxon>Bacteroidia</taxon>
        <taxon>Bacteroidales</taxon>
        <taxon>Prevotellaceae</taxon>
        <taxon>Paraprevotella</taxon>
    </lineage>
</organism>